<name>A0A285MB64_9FLAO</name>
<reference evidence="2" key="2">
    <citation type="submission" date="2017-09" db="EMBL/GenBank/DDBJ databases">
        <authorList>
            <person name="Ehlers B."/>
            <person name="Leendertz F.H."/>
        </authorList>
    </citation>
    <scope>NUCLEOTIDE SEQUENCE [LARGE SCALE GENOMIC DNA]</scope>
    <source>
        <strain evidence="2">DSM 25885</strain>
    </source>
</reference>
<accession>A0A285MB64</accession>
<dbReference type="AlphaFoldDB" id="A0A285MB64"/>
<reference evidence="3" key="1">
    <citation type="submission" date="2017-09" db="EMBL/GenBank/DDBJ databases">
        <authorList>
            <person name="Varghese N."/>
            <person name="Submissions S."/>
        </authorList>
    </citation>
    <scope>NUCLEOTIDE SEQUENCE [LARGE SCALE GENOMIC DNA]</scope>
    <source>
        <strain evidence="3">DSM 25885</strain>
    </source>
</reference>
<dbReference type="EMBL" id="OBEH01000001">
    <property type="protein sequence ID" value="SNY94432.1"/>
    <property type="molecule type" value="Genomic_DNA"/>
</dbReference>
<dbReference type="Proteomes" id="UP000219048">
    <property type="component" value="Unassembled WGS sequence"/>
</dbReference>
<dbReference type="EMBL" id="OBEH01000001">
    <property type="protein sequence ID" value="SNY94318.1"/>
    <property type="molecule type" value="Genomic_DNA"/>
</dbReference>
<protein>
    <submittedName>
        <fullName evidence="2">Uncharacterized protein</fullName>
    </submittedName>
</protein>
<gene>
    <name evidence="1" type="ORF">SAMN06265377_0082</name>
    <name evidence="2" type="ORF">SAMN06265377_0090</name>
</gene>
<proteinExistence type="predicted"/>
<keyword evidence="3" id="KW-1185">Reference proteome</keyword>
<evidence type="ECO:0000313" key="3">
    <source>
        <dbReference type="Proteomes" id="UP000219048"/>
    </source>
</evidence>
<organism evidence="2 3">
    <name type="scientific">Flagellimonas pacifica</name>
    <dbReference type="NCBI Taxonomy" id="1247520"/>
    <lineage>
        <taxon>Bacteria</taxon>
        <taxon>Pseudomonadati</taxon>
        <taxon>Bacteroidota</taxon>
        <taxon>Flavobacteriia</taxon>
        <taxon>Flavobacteriales</taxon>
        <taxon>Flavobacteriaceae</taxon>
        <taxon>Flagellimonas</taxon>
    </lineage>
</organism>
<sequence length="127" mass="14230">MAIECHAPIGFFRIFVAKKCLFIGLSSAFVANFQKKRFSSISLTLDFKGVVKHNIATACYPLAIHSLLIFVYTRTHLEVLIFGSFFSSDVSVGRADILHNLHYNDSFLSIKITTLKTVRSGLIMPIM</sequence>
<evidence type="ECO:0000313" key="1">
    <source>
        <dbReference type="EMBL" id="SNY94318.1"/>
    </source>
</evidence>
<evidence type="ECO:0000313" key="2">
    <source>
        <dbReference type="EMBL" id="SNY94432.1"/>
    </source>
</evidence>